<gene>
    <name evidence="1" type="ORF">FM071_04295</name>
</gene>
<dbReference type="Pfam" id="PF07275">
    <property type="entry name" value="ArdA"/>
    <property type="match status" value="1"/>
</dbReference>
<protein>
    <submittedName>
        <fullName evidence="1">Antirestriction protein ArdA</fullName>
    </submittedName>
</protein>
<dbReference type="EMBL" id="CP041406">
    <property type="protein sequence ID" value="QOP45543.1"/>
    <property type="molecule type" value="Genomic_DNA"/>
</dbReference>
<dbReference type="AlphaFoldDB" id="A0A7M1B763"/>
<dbReference type="RefSeq" id="WP_193111788.1">
    <property type="nucleotide sequence ID" value="NZ_CP041406.1"/>
</dbReference>
<dbReference type="InterPro" id="IPR009899">
    <property type="entry name" value="ArdA"/>
</dbReference>
<evidence type="ECO:0000313" key="2">
    <source>
        <dbReference type="Proteomes" id="UP000593580"/>
    </source>
</evidence>
<proteinExistence type="predicted"/>
<dbReference type="Proteomes" id="UP000593580">
    <property type="component" value="Chromosome"/>
</dbReference>
<dbReference type="InterPro" id="IPR041893">
    <property type="entry name" value="ArdA_dom3"/>
</dbReference>
<name>A0A7M1B763_9BACT</name>
<reference evidence="1 2" key="1">
    <citation type="submission" date="2019-07" db="EMBL/GenBank/DDBJ databases">
        <title>Sulfurimonas paralvinellae sp. nov., a novel mesophilic, hydrogen- and sulfur-oxidizing chemolithoautotroph within the Epsilonproteo- bacteria isolated from a deep-sea hydrothermal vent polychaete nest, reclassification of Thiomicrospira denitrificans as Sulfurimonas denitrificans comb. nov. and emended description of the genus Sulfurimonas.</title>
        <authorList>
            <person name="Wang S."/>
            <person name="Jiang L."/>
            <person name="Shao Z."/>
        </authorList>
    </citation>
    <scope>NUCLEOTIDE SEQUENCE [LARGE SCALE GENOMIC DNA]</scope>
    <source>
        <strain evidence="1 2">GO25</strain>
    </source>
</reference>
<dbReference type="Gene3D" id="3.10.20.480">
    <property type="entry name" value="Antirestriction protein ArdA, domain 1"/>
    <property type="match status" value="1"/>
</dbReference>
<accession>A0A7M1B763</accession>
<dbReference type="KEGG" id="spal:FM071_04295"/>
<dbReference type="Gene3D" id="1.10.10.1190">
    <property type="entry name" value="Antirestriction protein ArdA, domain 3"/>
    <property type="match status" value="1"/>
</dbReference>
<evidence type="ECO:0000313" key="1">
    <source>
        <dbReference type="EMBL" id="QOP45543.1"/>
    </source>
</evidence>
<dbReference type="InterPro" id="IPR041895">
    <property type="entry name" value="ArdA_dom1"/>
</dbReference>
<keyword evidence="2" id="KW-1185">Reference proteome</keyword>
<sequence length="176" mass="20846">MRVYITDLEAYNNGRLVGSWYELPMNKDELTQAIQNELQKGQQVCEHAHTHEEYFISDFEYDYMKIDEYDSLDELNEIAQKIEKLDESEKMAVKMMVENHIVNSIDEAIENLENMICTGENSMEDIAYNYIEESGLLQRMPENLQGYFDYEALGRDMEIEGNYFRDENNILWEYVG</sequence>
<organism evidence="1 2">
    <name type="scientific">Sulfurimonas paralvinellae</name>
    <dbReference type="NCBI Taxonomy" id="317658"/>
    <lineage>
        <taxon>Bacteria</taxon>
        <taxon>Pseudomonadati</taxon>
        <taxon>Campylobacterota</taxon>
        <taxon>Epsilonproteobacteria</taxon>
        <taxon>Campylobacterales</taxon>
        <taxon>Sulfurimonadaceae</taxon>
        <taxon>Sulfurimonas</taxon>
    </lineage>
</organism>